<dbReference type="EMBL" id="JAVRQU010000027">
    <property type="protein sequence ID" value="KAK5690042.1"/>
    <property type="molecule type" value="Genomic_DNA"/>
</dbReference>
<feature type="compositionally biased region" description="Polar residues" evidence="1">
    <location>
        <begin position="1"/>
        <end position="17"/>
    </location>
</feature>
<comment type="caution">
    <text evidence="2">The sequence shown here is derived from an EMBL/GenBank/DDBJ whole genome shotgun (WGS) entry which is preliminary data.</text>
</comment>
<evidence type="ECO:0000313" key="2">
    <source>
        <dbReference type="EMBL" id="KAK5690042.1"/>
    </source>
</evidence>
<dbReference type="AlphaFoldDB" id="A0AAN7VZQ3"/>
<gene>
    <name evidence="2" type="ORF">LTR97_012526</name>
</gene>
<evidence type="ECO:0000256" key="1">
    <source>
        <dbReference type="SAM" id="MobiDB-lite"/>
    </source>
</evidence>
<name>A0AAN7VZQ3_9PEZI</name>
<evidence type="ECO:0000313" key="3">
    <source>
        <dbReference type="Proteomes" id="UP001310594"/>
    </source>
</evidence>
<accession>A0AAN7VZQ3</accession>
<reference evidence="2" key="1">
    <citation type="submission" date="2023-08" db="EMBL/GenBank/DDBJ databases">
        <title>Black Yeasts Isolated from many extreme environments.</title>
        <authorList>
            <person name="Coleine C."/>
            <person name="Stajich J.E."/>
            <person name="Selbmann L."/>
        </authorList>
    </citation>
    <scope>NUCLEOTIDE SEQUENCE</scope>
    <source>
        <strain evidence="2">CCFEE 5810</strain>
    </source>
</reference>
<dbReference type="Proteomes" id="UP001310594">
    <property type="component" value="Unassembled WGS sequence"/>
</dbReference>
<sequence>MTGANNNSSDPDVSMNTPEAPAYSPLAPQHPPSSAPIDISTYPPVLQAQVKRLFRCAVANGAKLPLTTFTGSDVLEVLEIIRELSDDDLTSFVIRVRDYPLRPISTRNNISTADRDTIRAICTLTRYPVGATAYAGSPVPTASELATPYPAYYAESVYYAESIAQVLARALHNLPNPSLARYIICENEHQCVGTNIIHIYELTCLNVIKLLKQTETDLALRDLDRIGATKYEAELLFTGWWYACCRMPYGHACRFTTKIYKEVCARAQSPPNSRLCCAILSLIDQARDEVRVYGHPAWDRWALGHVRVGVVTTNFVWTGMYK</sequence>
<feature type="region of interest" description="Disordered" evidence="1">
    <location>
        <begin position="1"/>
        <end position="38"/>
    </location>
</feature>
<organism evidence="2 3">
    <name type="scientific">Elasticomyces elasticus</name>
    <dbReference type="NCBI Taxonomy" id="574655"/>
    <lineage>
        <taxon>Eukaryota</taxon>
        <taxon>Fungi</taxon>
        <taxon>Dikarya</taxon>
        <taxon>Ascomycota</taxon>
        <taxon>Pezizomycotina</taxon>
        <taxon>Dothideomycetes</taxon>
        <taxon>Dothideomycetidae</taxon>
        <taxon>Mycosphaerellales</taxon>
        <taxon>Teratosphaeriaceae</taxon>
        <taxon>Elasticomyces</taxon>
    </lineage>
</organism>
<protein>
    <submittedName>
        <fullName evidence="2">Uncharacterized protein</fullName>
    </submittedName>
</protein>
<proteinExistence type="predicted"/>